<dbReference type="GeneID" id="73290794"/>
<dbReference type="RefSeq" id="WP_254156483.1">
    <property type="nucleotide sequence ID" value="NZ_CP100355.1"/>
</dbReference>
<dbReference type="InterPro" id="IPR036388">
    <property type="entry name" value="WH-like_DNA-bd_sf"/>
</dbReference>
<organism evidence="4 5">
    <name type="scientific">Natronosalvus rutilus</name>
    <dbReference type="NCBI Taxonomy" id="2953753"/>
    <lineage>
        <taxon>Archaea</taxon>
        <taxon>Methanobacteriati</taxon>
        <taxon>Methanobacteriota</taxon>
        <taxon>Stenosarchaea group</taxon>
        <taxon>Halobacteria</taxon>
        <taxon>Halobacteriales</taxon>
        <taxon>Natrialbaceae</taxon>
        <taxon>Natronosalvus</taxon>
    </lineage>
</organism>
<sequence length="261" mass="29197">MDEYVDELTTLGLSSYEARVYVALVENGVMTADDVASEADVPIGRIYDVLNSLADRSLVRADDGRPRTYAHVEPSMAIDRVLGRRRNELETKRGEYERTASSARRNLTALAEEVQTEQFATSAFHDVAARDLLVERFGSAAIEIRIYVDTVAFRSDIREAFVTRLEACLDDGIDVRLLATEFDPSSPPLARLLDSGLRIRRTKTVPHQRFIVVDDREVCVEVLDPVHADDLLAVVNFRDDGIATDLASSFDECWRRAGPGY</sequence>
<dbReference type="SUPFAM" id="SSF56024">
    <property type="entry name" value="Phospholipase D/nuclease"/>
    <property type="match status" value="1"/>
</dbReference>
<dbReference type="PANTHER" id="PTHR34293:SF1">
    <property type="entry name" value="HTH-TYPE TRANSCRIPTIONAL REGULATOR TRMBL2"/>
    <property type="match status" value="1"/>
</dbReference>
<keyword evidence="5" id="KW-1185">Reference proteome</keyword>
<dbReference type="Proteomes" id="UP001056855">
    <property type="component" value="Chromosome"/>
</dbReference>
<dbReference type="Gene3D" id="3.30.870.10">
    <property type="entry name" value="Endonuclease Chain A"/>
    <property type="match status" value="1"/>
</dbReference>
<dbReference type="Pfam" id="PF01978">
    <property type="entry name" value="TrmB"/>
    <property type="match status" value="1"/>
</dbReference>
<dbReference type="Gene3D" id="1.10.10.10">
    <property type="entry name" value="Winged helix-like DNA-binding domain superfamily/Winged helix DNA-binding domain"/>
    <property type="match status" value="1"/>
</dbReference>
<dbReference type="InterPro" id="IPR055859">
    <property type="entry name" value="DUF7436"/>
</dbReference>
<feature type="domain" description="DUF7436" evidence="3">
    <location>
        <begin position="117"/>
        <end position="259"/>
    </location>
</feature>
<accession>A0A9E7STG9</accession>
<evidence type="ECO:0000313" key="4">
    <source>
        <dbReference type="EMBL" id="UTF52525.1"/>
    </source>
</evidence>
<dbReference type="PANTHER" id="PTHR34293">
    <property type="entry name" value="HTH-TYPE TRANSCRIPTIONAL REGULATOR TRMBL2"/>
    <property type="match status" value="1"/>
</dbReference>
<evidence type="ECO:0000259" key="3">
    <source>
        <dbReference type="Pfam" id="PF24217"/>
    </source>
</evidence>
<gene>
    <name evidence="4" type="ORF">NGM29_12070</name>
</gene>
<name>A0A9E7STG9_9EURY</name>
<protein>
    <submittedName>
        <fullName evidence="4">TrmB family transcriptional regulator</fullName>
    </submittedName>
</protein>
<keyword evidence="1" id="KW-0175">Coiled coil</keyword>
<dbReference type="InterPro" id="IPR002831">
    <property type="entry name" value="Tscrpt_reg_TrmB_N"/>
</dbReference>
<feature type="domain" description="Transcription regulator TrmB N-terminal" evidence="2">
    <location>
        <begin position="8"/>
        <end position="74"/>
    </location>
</feature>
<dbReference type="EMBL" id="CP100355">
    <property type="protein sequence ID" value="UTF52525.1"/>
    <property type="molecule type" value="Genomic_DNA"/>
</dbReference>
<dbReference type="InterPro" id="IPR036390">
    <property type="entry name" value="WH_DNA-bd_sf"/>
</dbReference>
<dbReference type="Pfam" id="PF24217">
    <property type="entry name" value="DUF7436"/>
    <property type="match status" value="1"/>
</dbReference>
<evidence type="ECO:0000313" key="5">
    <source>
        <dbReference type="Proteomes" id="UP001056855"/>
    </source>
</evidence>
<dbReference type="InterPro" id="IPR051797">
    <property type="entry name" value="TrmB-like"/>
</dbReference>
<dbReference type="AlphaFoldDB" id="A0A9E7STG9"/>
<dbReference type="KEGG" id="sawl:NGM29_12070"/>
<feature type="coiled-coil region" evidence="1">
    <location>
        <begin position="86"/>
        <end position="113"/>
    </location>
</feature>
<proteinExistence type="predicted"/>
<evidence type="ECO:0000256" key="1">
    <source>
        <dbReference type="SAM" id="Coils"/>
    </source>
</evidence>
<reference evidence="4" key="1">
    <citation type="submission" date="2022-06" db="EMBL/GenBank/DDBJ databases">
        <title>Diverse halophilic archaea isolated from saline environments.</title>
        <authorList>
            <person name="Cui H.-L."/>
        </authorList>
    </citation>
    <scope>NUCLEOTIDE SEQUENCE</scope>
    <source>
        <strain evidence="4">WLHS1</strain>
    </source>
</reference>
<evidence type="ECO:0000259" key="2">
    <source>
        <dbReference type="Pfam" id="PF01978"/>
    </source>
</evidence>
<dbReference type="SUPFAM" id="SSF46785">
    <property type="entry name" value="Winged helix' DNA-binding domain"/>
    <property type="match status" value="1"/>
</dbReference>